<dbReference type="PANTHER" id="PTHR30270">
    <property type="entry name" value="THIAMINE-MONOPHOSPHATE KINASE"/>
    <property type="match status" value="1"/>
</dbReference>
<dbReference type="EMBL" id="LAZR01003597">
    <property type="protein sequence ID" value="KKN16614.1"/>
    <property type="molecule type" value="Genomic_DNA"/>
</dbReference>
<dbReference type="SUPFAM" id="SSF56042">
    <property type="entry name" value="PurM C-terminal domain-like"/>
    <property type="match status" value="1"/>
</dbReference>
<dbReference type="AlphaFoldDB" id="A0A0F9NF71"/>
<dbReference type="InterPro" id="IPR016188">
    <property type="entry name" value="PurM-like_N"/>
</dbReference>
<dbReference type="InterPro" id="IPR006283">
    <property type="entry name" value="ThiL-like"/>
</dbReference>
<dbReference type="SUPFAM" id="SSF55326">
    <property type="entry name" value="PurM N-terminal domain-like"/>
    <property type="match status" value="1"/>
</dbReference>
<feature type="non-terminal residue" evidence="2">
    <location>
        <position position="1"/>
    </location>
</feature>
<dbReference type="InterPro" id="IPR036676">
    <property type="entry name" value="PurM-like_C_sf"/>
</dbReference>
<comment type="caution">
    <text evidence="2">The sequence shown here is derived from an EMBL/GenBank/DDBJ whole genome shotgun (WGS) entry which is preliminary data.</text>
</comment>
<dbReference type="HAMAP" id="MF_02128">
    <property type="entry name" value="TMP_kinase"/>
    <property type="match status" value="1"/>
</dbReference>
<dbReference type="InterPro" id="IPR036921">
    <property type="entry name" value="PurM-like_N_sf"/>
</dbReference>
<feature type="domain" description="PurM-like N-terminal" evidence="1">
    <location>
        <begin position="12"/>
        <end position="111"/>
    </location>
</feature>
<organism evidence="2">
    <name type="scientific">marine sediment metagenome</name>
    <dbReference type="NCBI Taxonomy" id="412755"/>
    <lineage>
        <taxon>unclassified sequences</taxon>
        <taxon>metagenomes</taxon>
        <taxon>ecological metagenomes</taxon>
    </lineage>
</organism>
<evidence type="ECO:0000259" key="1">
    <source>
        <dbReference type="Pfam" id="PF00586"/>
    </source>
</evidence>
<protein>
    <recommendedName>
        <fullName evidence="1">PurM-like N-terminal domain-containing protein</fullName>
    </recommendedName>
</protein>
<dbReference type="Pfam" id="PF00586">
    <property type="entry name" value="AIRS"/>
    <property type="match status" value="1"/>
</dbReference>
<evidence type="ECO:0000313" key="2">
    <source>
        <dbReference type="EMBL" id="KKN16614.1"/>
    </source>
</evidence>
<dbReference type="GO" id="GO:0009030">
    <property type="term" value="F:thiamine-phosphate kinase activity"/>
    <property type="evidence" value="ECO:0007669"/>
    <property type="project" value="InterPro"/>
</dbReference>
<name>A0A0F9NF71_9ZZZZ</name>
<dbReference type="GO" id="GO:0009228">
    <property type="term" value="P:thiamine biosynthetic process"/>
    <property type="evidence" value="ECO:0007669"/>
    <property type="project" value="InterPro"/>
</dbReference>
<dbReference type="Gene3D" id="3.90.650.10">
    <property type="entry name" value="PurM-like C-terminal domain"/>
    <property type="match status" value="1"/>
</dbReference>
<gene>
    <name evidence="2" type="ORF">LCGC14_0974050</name>
</gene>
<accession>A0A0F9NF71</accession>
<proteinExistence type="inferred from homology"/>
<reference evidence="2" key="1">
    <citation type="journal article" date="2015" name="Nature">
        <title>Complex archaea that bridge the gap between prokaryotes and eukaryotes.</title>
        <authorList>
            <person name="Spang A."/>
            <person name="Saw J.H."/>
            <person name="Jorgensen S.L."/>
            <person name="Zaremba-Niedzwiedzka K."/>
            <person name="Martijn J."/>
            <person name="Lind A.E."/>
            <person name="van Eijk R."/>
            <person name="Schleper C."/>
            <person name="Guy L."/>
            <person name="Ettema T.J."/>
        </authorList>
    </citation>
    <scope>NUCLEOTIDE SEQUENCE</scope>
</reference>
<dbReference type="PIRSF" id="PIRSF005303">
    <property type="entry name" value="Thiam_monoph_kin"/>
    <property type="match status" value="1"/>
</dbReference>
<sequence>SFFFNLKDENLDDNIVLNSDMLVSSTDVPPQMSFYQIGRKSVIMNVSDLVVKSVKPSGIIISLGLPKDLRNEDFIDLMTGIIDCCVKFDIDYIGGDINETKELIINPTVFGFKNPSDIIYRKGIKVGDILVVNKKFGLTGVGFNILLDKKGELKDFKDYERSIRSVLEPDITGNEAFVLSKKKFATSSIDSSDGLSKSLEDLVLSNPQIGFEIYFNEDLIDSEAIQYTKEFDISLEKLVFNGGEEFNHLFGLNPKDFNAAQKAIKAKGGKIFKIGNVISKDRVYILKEGKVKELNSYGFEHFSK</sequence>
<dbReference type="CDD" id="cd02194">
    <property type="entry name" value="ThiL"/>
    <property type="match status" value="1"/>
</dbReference>
<dbReference type="PANTHER" id="PTHR30270:SF0">
    <property type="entry name" value="THIAMINE-MONOPHOSPHATE KINASE"/>
    <property type="match status" value="1"/>
</dbReference>
<dbReference type="Gene3D" id="3.30.1330.10">
    <property type="entry name" value="PurM-like, N-terminal domain"/>
    <property type="match status" value="1"/>
</dbReference>